<evidence type="ECO:0000313" key="2">
    <source>
        <dbReference type="Proteomes" id="UP000717996"/>
    </source>
</evidence>
<name>A0A9P6YNT1_RHIOR</name>
<protein>
    <submittedName>
        <fullName evidence="1">Uncharacterized protein</fullName>
    </submittedName>
</protein>
<proteinExistence type="predicted"/>
<dbReference type="OrthoDB" id="2219340at2759"/>
<organism evidence="1 2">
    <name type="scientific">Rhizopus oryzae</name>
    <name type="common">Mucormycosis agent</name>
    <name type="synonym">Rhizopus arrhizus var. delemar</name>
    <dbReference type="NCBI Taxonomy" id="64495"/>
    <lineage>
        <taxon>Eukaryota</taxon>
        <taxon>Fungi</taxon>
        <taxon>Fungi incertae sedis</taxon>
        <taxon>Mucoromycota</taxon>
        <taxon>Mucoromycotina</taxon>
        <taxon>Mucoromycetes</taxon>
        <taxon>Mucorales</taxon>
        <taxon>Mucorineae</taxon>
        <taxon>Rhizopodaceae</taxon>
        <taxon>Rhizopus</taxon>
    </lineage>
</organism>
<comment type="caution">
    <text evidence="1">The sequence shown here is derived from an EMBL/GenBank/DDBJ whole genome shotgun (WGS) entry which is preliminary data.</text>
</comment>
<dbReference type="Proteomes" id="UP000717996">
    <property type="component" value="Unassembled WGS sequence"/>
</dbReference>
<reference evidence="1" key="1">
    <citation type="journal article" date="2020" name="Microb. Genom.">
        <title>Genetic diversity of clinical and environmental Mucorales isolates obtained from an investigation of mucormycosis cases among solid organ transplant recipients.</title>
        <authorList>
            <person name="Nguyen M.H."/>
            <person name="Kaul D."/>
            <person name="Muto C."/>
            <person name="Cheng S.J."/>
            <person name="Richter R.A."/>
            <person name="Bruno V.M."/>
            <person name="Liu G."/>
            <person name="Beyhan S."/>
            <person name="Sundermann A.J."/>
            <person name="Mounaud S."/>
            <person name="Pasculle A.W."/>
            <person name="Nierman W.C."/>
            <person name="Driscoll E."/>
            <person name="Cumbie R."/>
            <person name="Clancy C.J."/>
            <person name="Dupont C.L."/>
        </authorList>
    </citation>
    <scope>NUCLEOTIDE SEQUENCE</scope>
    <source>
        <strain evidence="1">GL16</strain>
    </source>
</reference>
<sequence length="513" mass="58932">MSNNNYFLNTPIDKWSMKAAFESIEENNPFNNARENLRGMRRDINEALTVNDEETVTAATKVLQDWQKIKKTLVPKKDKNPSVVNNNNYGNILIAQPNNTRIVIHNNTDPATSSISVIPKKHNMEDPEDVDSSENGTWESLEKPKKKRKYMNAYLSGYYGETDFGNMEGQHSHWKVNDIDVTKALRQFRQVSVEGAQQRKFLSNSRVLSLSFIFLFSLVNNCVLSKLPPDHQKVILRSFNSKQHLKPIDPEVMIACQQMHSILINDEMTLDEAEEAIDRIKATSQNTCVKIVTKIVSNLSIKFFNRHNSNNQTQGEATLIIENIRPYLNNCIVSRIESVKFEWLTYRLSLPSDGQIMIPDLALFIEPNSGTKYELFFVEVKRKGNYQNNHLEDDLVKLGKEMHTALNKLVKKKVRNPEVVGLLVEDCRAVAYKMNLEYNGQYQMIEISRFYFTRETVDDILLIPAIVTKLNQIKDIIETTITNIYRCISGDEELVDLTPYTRQACKTPVSILV</sequence>
<evidence type="ECO:0000313" key="1">
    <source>
        <dbReference type="EMBL" id="KAG1553483.1"/>
    </source>
</evidence>
<gene>
    <name evidence="1" type="ORF">G6F51_000560</name>
</gene>
<dbReference type="AlphaFoldDB" id="A0A9P6YNT1"/>
<accession>A0A9P6YNT1</accession>
<dbReference type="EMBL" id="JAANIT010000034">
    <property type="protein sequence ID" value="KAG1553483.1"/>
    <property type="molecule type" value="Genomic_DNA"/>
</dbReference>